<dbReference type="InterPro" id="IPR006620">
    <property type="entry name" value="Pro_4_hyd_alph"/>
</dbReference>
<dbReference type="KEGG" id="bsb:Bresu_0542"/>
<dbReference type="EMBL" id="CP002102">
    <property type="protein sequence ID" value="ADK99856.1"/>
    <property type="molecule type" value="Genomic_DNA"/>
</dbReference>
<dbReference type="GO" id="GO:0005737">
    <property type="term" value="C:cytoplasm"/>
    <property type="evidence" value="ECO:0007669"/>
    <property type="project" value="TreeGrafter"/>
</dbReference>
<dbReference type="GO" id="GO:0031543">
    <property type="term" value="F:peptidyl-proline dioxygenase activity"/>
    <property type="evidence" value="ECO:0007669"/>
    <property type="project" value="TreeGrafter"/>
</dbReference>
<name>D9QKN1_BRESC</name>
<gene>
    <name evidence="5" type="ordered locus">Bresu_0542</name>
</gene>
<keyword evidence="6" id="KW-1185">Reference proteome</keyword>
<proteinExistence type="predicted"/>
<evidence type="ECO:0000313" key="6">
    <source>
        <dbReference type="Proteomes" id="UP000002696"/>
    </source>
</evidence>
<dbReference type="AlphaFoldDB" id="D9QKN1"/>
<dbReference type="RefSeq" id="WP_013267960.1">
    <property type="nucleotide sequence ID" value="NC_014375.1"/>
</dbReference>
<dbReference type="Proteomes" id="UP000002696">
    <property type="component" value="Chromosome"/>
</dbReference>
<keyword evidence="2" id="KW-0223">Dioxygenase</keyword>
<dbReference type="Gene3D" id="2.60.120.620">
    <property type="entry name" value="q2cbj1_9rhob like domain"/>
    <property type="match status" value="1"/>
</dbReference>
<dbReference type="BioCyc" id="BSUB633149:G1GM8-540-MONOMER"/>
<dbReference type="HOGENOM" id="CLU_1155800_0_0_5"/>
<dbReference type="Pfam" id="PF13661">
    <property type="entry name" value="2OG-FeII_Oxy_4"/>
    <property type="match status" value="1"/>
</dbReference>
<dbReference type="InterPro" id="IPR039558">
    <property type="entry name" value="TPA1/OFD1_N"/>
</dbReference>
<evidence type="ECO:0000313" key="5">
    <source>
        <dbReference type="EMBL" id="ADK99856.1"/>
    </source>
</evidence>
<evidence type="ECO:0000259" key="4">
    <source>
        <dbReference type="SMART" id="SM00702"/>
    </source>
</evidence>
<dbReference type="InParanoid" id="D9QKN1"/>
<dbReference type="SMART" id="SM00702">
    <property type="entry name" value="P4Hc"/>
    <property type="match status" value="1"/>
</dbReference>
<dbReference type="GO" id="GO:0031418">
    <property type="term" value="F:L-ascorbic acid binding"/>
    <property type="evidence" value="ECO:0007669"/>
    <property type="project" value="InterPro"/>
</dbReference>
<dbReference type="STRING" id="633149.Bresu_0542"/>
<accession>D9QKN1</accession>
<keyword evidence="3" id="KW-0560">Oxidoreductase</keyword>
<dbReference type="eggNOG" id="COG3751">
    <property type="taxonomic scope" value="Bacteria"/>
</dbReference>
<dbReference type="PANTHER" id="PTHR12117:SF0">
    <property type="entry name" value="PROLYL 3-HYDROXYLASE OGFOD1"/>
    <property type="match status" value="1"/>
</dbReference>
<dbReference type="InterPro" id="IPR051842">
    <property type="entry name" value="uS12_prolyl_hydroxylase"/>
</dbReference>
<protein>
    <submittedName>
        <fullName evidence="5">Prolyl 4-hydroxylase alpha subunit</fullName>
    </submittedName>
</protein>
<organism evidence="5 6">
    <name type="scientific">Brevundimonas subvibrioides (strain ATCC 15264 / DSM 4735 / LMG 14903 / NBRC 16000 / CB 81)</name>
    <name type="common">Caulobacter subvibrioides</name>
    <dbReference type="NCBI Taxonomy" id="633149"/>
    <lineage>
        <taxon>Bacteria</taxon>
        <taxon>Pseudomonadati</taxon>
        <taxon>Pseudomonadota</taxon>
        <taxon>Alphaproteobacteria</taxon>
        <taxon>Caulobacterales</taxon>
        <taxon>Caulobacteraceae</taxon>
        <taxon>Brevundimonas</taxon>
    </lineage>
</organism>
<dbReference type="PANTHER" id="PTHR12117">
    <property type="entry name" value="HISTONE ACETYLTRANSFERASE COMPLEX"/>
    <property type="match status" value="1"/>
</dbReference>
<comment type="cofactor">
    <cofactor evidence="1">
        <name>L-ascorbate</name>
        <dbReference type="ChEBI" id="CHEBI:38290"/>
    </cofactor>
</comment>
<sequence length="241" mass="26478">MTTLSTALDVAGASQRLAATSRVRLPGLLQDGVGALYDAVTDPGMLWMRAIHNPWNAEVPVALFEAEPLDEQARLIALAHEEATDGFQFIFDRLKLGQARAMGLTIPQPLYDLHAWFNSEAFLSFARALTGDERIAYVDAQATRYLPGHFLNRHTDEHVDAGRLYAYVLNLTPDWRAEWGGLLMFLEAGEVVETFLPGAGTLNVFRVPQSHAVSMVAPFAGVPRHSITGWWRTTPPPGGQG</sequence>
<dbReference type="OrthoDB" id="9783171at2"/>
<dbReference type="GO" id="GO:0005506">
    <property type="term" value="F:iron ion binding"/>
    <property type="evidence" value="ECO:0007669"/>
    <property type="project" value="InterPro"/>
</dbReference>
<reference evidence="6" key="1">
    <citation type="journal article" date="2011" name="J. Bacteriol.">
        <title>Genome sequences of eight morphologically diverse alphaproteobacteria.</title>
        <authorList>
            <consortium name="US DOE Joint Genome Institute"/>
            <person name="Brown P.J."/>
            <person name="Kysela D.T."/>
            <person name="Buechlein A."/>
            <person name="Hemmerich C."/>
            <person name="Brun Y.V."/>
        </authorList>
    </citation>
    <scope>NUCLEOTIDE SEQUENCE [LARGE SCALE GENOMIC DNA]</scope>
    <source>
        <strain evidence="6">ATCC 15264 / DSM 4735 / LMG 14903 / NBRC 16000 / CB 81</strain>
    </source>
</reference>
<dbReference type="GO" id="GO:0006449">
    <property type="term" value="P:regulation of translational termination"/>
    <property type="evidence" value="ECO:0007669"/>
    <property type="project" value="TreeGrafter"/>
</dbReference>
<evidence type="ECO:0000256" key="2">
    <source>
        <dbReference type="ARBA" id="ARBA00022964"/>
    </source>
</evidence>
<evidence type="ECO:0000256" key="1">
    <source>
        <dbReference type="ARBA" id="ARBA00001961"/>
    </source>
</evidence>
<evidence type="ECO:0000256" key="3">
    <source>
        <dbReference type="ARBA" id="ARBA00023002"/>
    </source>
</evidence>
<feature type="domain" description="Prolyl 4-hydroxylase alpha subunit" evidence="4">
    <location>
        <begin position="61"/>
        <end position="232"/>
    </location>
</feature>